<keyword evidence="2" id="KW-1185">Reference proteome</keyword>
<accession>A0A7R8H3L0</accession>
<sequence>MVLNLHKEFRNRRKNIENGYSAMPKKSNVKSIDVVAKYIIGSDRRVKLREIDFYFFYDIVFNIVHDNLHLRKTSSKSWDLYSSPGNNDSSKQWLPVESNPPIKAKALTQNFLAKLAIDLLGSSKTTVSTLMIKLSSLDFLLPSFAFNFLLMIE</sequence>
<evidence type="ECO:0000313" key="1">
    <source>
        <dbReference type="EMBL" id="CAF2844230.1"/>
    </source>
</evidence>
<dbReference type="AlphaFoldDB" id="A0A7R8H3L0"/>
<protein>
    <submittedName>
        <fullName evidence="1">(salmon louse) hypothetical protein</fullName>
    </submittedName>
</protein>
<dbReference type="Proteomes" id="UP000675881">
    <property type="component" value="Chromosome 14"/>
</dbReference>
<reference evidence="1" key="1">
    <citation type="submission" date="2021-02" db="EMBL/GenBank/DDBJ databases">
        <authorList>
            <person name="Bekaert M."/>
        </authorList>
    </citation>
    <scope>NUCLEOTIDE SEQUENCE</scope>
    <source>
        <strain evidence="1">IoA-00</strain>
    </source>
</reference>
<evidence type="ECO:0000313" key="2">
    <source>
        <dbReference type="Proteomes" id="UP000675881"/>
    </source>
</evidence>
<gene>
    <name evidence="1" type="ORF">LSAA_4781</name>
</gene>
<proteinExistence type="predicted"/>
<name>A0A7R8H3L0_LEPSM</name>
<dbReference type="EMBL" id="HG994593">
    <property type="protein sequence ID" value="CAF2844230.1"/>
    <property type="molecule type" value="Genomic_DNA"/>
</dbReference>
<organism evidence="1 2">
    <name type="scientific">Lepeophtheirus salmonis</name>
    <name type="common">Salmon louse</name>
    <name type="synonym">Caligus salmonis</name>
    <dbReference type="NCBI Taxonomy" id="72036"/>
    <lineage>
        <taxon>Eukaryota</taxon>
        <taxon>Metazoa</taxon>
        <taxon>Ecdysozoa</taxon>
        <taxon>Arthropoda</taxon>
        <taxon>Crustacea</taxon>
        <taxon>Multicrustacea</taxon>
        <taxon>Hexanauplia</taxon>
        <taxon>Copepoda</taxon>
        <taxon>Siphonostomatoida</taxon>
        <taxon>Caligidae</taxon>
        <taxon>Lepeophtheirus</taxon>
    </lineage>
</organism>